<reference evidence="7" key="1">
    <citation type="journal article" date="2020" name="Stud. Mycol.">
        <title>101 Dothideomycetes genomes: a test case for predicting lifestyles and emergence of pathogens.</title>
        <authorList>
            <person name="Haridas S."/>
            <person name="Albert R."/>
            <person name="Binder M."/>
            <person name="Bloem J."/>
            <person name="Labutti K."/>
            <person name="Salamov A."/>
            <person name="Andreopoulos B."/>
            <person name="Baker S."/>
            <person name="Barry K."/>
            <person name="Bills G."/>
            <person name="Bluhm B."/>
            <person name="Cannon C."/>
            <person name="Castanera R."/>
            <person name="Culley D."/>
            <person name="Daum C."/>
            <person name="Ezra D."/>
            <person name="Gonzalez J."/>
            <person name="Henrissat B."/>
            <person name="Kuo A."/>
            <person name="Liang C."/>
            <person name="Lipzen A."/>
            <person name="Lutzoni F."/>
            <person name="Magnuson J."/>
            <person name="Mondo S."/>
            <person name="Nolan M."/>
            <person name="Ohm R."/>
            <person name="Pangilinan J."/>
            <person name="Park H.-J."/>
            <person name="Ramirez L."/>
            <person name="Alfaro M."/>
            <person name="Sun H."/>
            <person name="Tritt A."/>
            <person name="Yoshinaga Y."/>
            <person name="Zwiers L.-H."/>
            <person name="Turgeon B."/>
            <person name="Goodwin S."/>
            <person name="Spatafora J."/>
            <person name="Crous P."/>
            <person name="Grigoriev I."/>
        </authorList>
    </citation>
    <scope>NUCLEOTIDE SEQUENCE</scope>
    <source>
        <strain evidence="7">CBS 473.64</strain>
    </source>
</reference>
<proteinExistence type="inferred from homology"/>
<sequence>MRSSVLLGAVLPFAQAIRIVQSNDDGWAEINARTFFNSLSAAGHDIILSAPAENQSGKGSSDADPTTVDSDGCEFSSCPGGSPATGSNATDPRLNYVNSFPVTSMKNGIDVTAPALWSGETPELAVTGPNVGSNVGIQAPFSGTIGAAVHAAHTAKIPALAFSGVSGDPTAWDQATPIHSKVYADLALNLTSTIIDSGAPYLPDDVFLNVNFAEVTDTTCNDASQFKFILTRINTGILSDKDVEWCGSTRLPWEVDVVFLRGQCYASVSVGDANDKTTADATSQEAVLEKLKPLLTCL</sequence>
<evidence type="ECO:0000313" key="7">
    <source>
        <dbReference type="EMBL" id="KAF2646933.1"/>
    </source>
</evidence>
<feature type="signal peptide" evidence="5">
    <location>
        <begin position="1"/>
        <end position="16"/>
    </location>
</feature>
<dbReference type="SUPFAM" id="SSF64167">
    <property type="entry name" value="SurE-like"/>
    <property type="match status" value="1"/>
</dbReference>
<dbReference type="InterPro" id="IPR036523">
    <property type="entry name" value="SurE-like_sf"/>
</dbReference>
<dbReference type="GO" id="GO:0008252">
    <property type="term" value="F:nucleotidase activity"/>
    <property type="evidence" value="ECO:0007669"/>
    <property type="project" value="InterPro"/>
</dbReference>
<accession>A0A6A6SJY4</accession>
<dbReference type="PANTHER" id="PTHR30457:SF0">
    <property type="entry name" value="PHOSPHATASE, PUTATIVE (AFU_ORTHOLOGUE AFUA_4G01070)-RELATED"/>
    <property type="match status" value="1"/>
</dbReference>
<evidence type="ECO:0000256" key="1">
    <source>
        <dbReference type="ARBA" id="ARBA00011062"/>
    </source>
</evidence>
<keyword evidence="8" id="KW-1185">Reference proteome</keyword>
<dbReference type="GO" id="GO:0046872">
    <property type="term" value="F:metal ion binding"/>
    <property type="evidence" value="ECO:0007669"/>
    <property type="project" value="UniProtKB-KW"/>
</dbReference>
<feature type="region of interest" description="Disordered" evidence="4">
    <location>
        <begin position="51"/>
        <end position="93"/>
    </location>
</feature>
<evidence type="ECO:0000256" key="3">
    <source>
        <dbReference type="ARBA" id="ARBA00022801"/>
    </source>
</evidence>
<dbReference type="InterPro" id="IPR030048">
    <property type="entry name" value="SurE"/>
</dbReference>
<protein>
    <submittedName>
        <fullName evidence="7">Acid phosphatase</fullName>
    </submittedName>
</protein>
<name>A0A6A6SJY4_9PLEO</name>
<dbReference type="EMBL" id="MU006776">
    <property type="protein sequence ID" value="KAF2646933.1"/>
    <property type="molecule type" value="Genomic_DNA"/>
</dbReference>
<evidence type="ECO:0000256" key="4">
    <source>
        <dbReference type="SAM" id="MobiDB-lite"/>
    </source>
</evidence>
<dbReference type="Gene3D" id="3.40.1210.10">
    <property type="entry name" value="Survival protein SurE-like phosphatase/nucleotidase"/>
    <property type="match status" value="1"/>
</dbReference>
<dbReference type="PANTHER" id="PTHR30457">
    <property type="entry name" value="5'-NUCLEOTIDASE SURE"/>
    <property type="match status" value="1"/>
</dbReference>
<feature type="compositionally biased region" description="Polar residues" evidence="4">
    <location>
        <begin position="52"/>
        <end position="69"/>
    </location>
</feature>
<keyword evidence="5" id="KW-0732">Signal</keyword>
<feature type="domain" description="Survival protein SurE-like phosphatase/nucleotidase" evidence="6">
    <location>
        <begin position="19"/>
        <end position="222"/>
    </location>
</feature>
<dbReference type="AlphaFoldDB" id="A0A6A6SJY4"/>
<gene>
    <name evidence="7" type="ORF">P280DRAFT_465072</name>
</gene>
<dbReference type="Pfam" id="PF01975">
    <property type="entry name" value="SurE"/>
    <property type="match status" value="1"/>
</dbReference>
<dbReference type="OrthoDB" id="4018688at2759"/>
<keyword evidence="2" id="KW-0479">Metal-binding</keyword>
<feature type="compositionally biased region" description="Polar residues" evidence="4">
    <location>
        <begin position="84"/>
        <end position="93"/>
    </location>
</feature>
<comment type="similarity">
    <text evidence="1">Belongs to the SurE nucleotidase family.</text>
</comment>
<evidence type="ECO:0000256" key="2">
    <source>
        <dbReference type="ARBA" id="ARBA00022723"/>
    </source>
</evidence>
<feature type="chain" id="PRO_5025360421" evidence="5">
    <location>
        <begin position="17"/>
        <end position="298"/>
    </location>
</feature>
<evidence type="ECO:0000259" key="6">
    <source>
        <dbReference type="Pfam" id="PF01975"/>
    </source>
</evidence>
<evidence type="ECO:0000313" key="8">
    <source>
        <dbReference type="Proteomes" id="UP000799753"/>
    </source>
</evidence>
<dbReference type="InterPro" id="IPR002828">
    <property type="entry name" value="SurE-like_Pase/nucleotidase"/>
</dbReference>
<keyword evidence="3" id="KW-0378">Hydrolase</keyword>
<dbReference type="Proteomes" id="UP000799753">
    <property type="component" value="Unassembled WGS sequence"/>
</dbReference>
<organism evidence="7 8">
    <name type="scientific">Massarina eburnea CBS 473.64</name>
    <dbReference type="NCBI Taxonomy" id="1395130"/>
    <lineage>
        <taxon>Eukaryota</taxon>
        <taxon>Fungi</taxon>
        <taxon>Dikarya</taxon>
        <taxon>Ascomycota</taxon>
        <taxon>Pezizomycotina</taxon>
        <taxon>Dothideomycetes</taxon>
        <taxon>Pleosporomycetidae</taxon>
        <taxon>Pleosporales</taxon>
        <taxon>Massarineae</taxon>
        <taxon>Massarinaceae</taxon>
        <taxon>Massarina</taxon>
    </lineage>
</organism>
<evidence type="ECO:0000256" key="5">
    <source>
        <dbReference type="SAM" id="SignalP"/>
    </source>
</evidence>